<proteinExistence type="predicted"/>
<name>M6VAK4_9LEPT</name>
<evidence type="ECO:0000313" key="3">
    <source>
        <dbReference type="Proteomes" id="UP000012112"/>
    </source>
</evidence>
<dbReference type="EMBL" id="AKWD02000033">
    <property type="protein sequence ID" value="EMO53915.1"/>
    <property type="molecule type" value="Genomic_DNA"/>
</dbReference>
<feature type="compositionally biased region" description="Basic and acidic residues" evidence="1">
    <location>
        <begin position="171"/>
        <end position="181"/>
    </location>
</feature>
<comment type="caution">
    <text evidence="2">The sequence shown here is derived from an EMBL/GenBank/DDBJ whole genome shotgun (WGS) entry which is preliminary data.</text>
</comment>
<dbReference type="OrthoDB" id="351033at2"/>
<feature type="compositionally biased region" description="Polar residues" evidence="1">
    <location>
        <begin position="136"/>
        <end position="154"/>
    </location>
</feature>
<gene>
    <name evidence="2" type="ORF">LEP1GSC172_3292</name>
</gene>
<evidence type="ECO:0000256" key="1">
    <source>
        <dbReference type="SAM" id="MobiDB-lite"/>
    </source>
</evidence>
<dbReference type="RefSeq" id="WP_002178214.1">
    <property type="nucleotide sequence ID" value="NZ_AKWD02000033.1"/>
</dbReference>
<dbReference type="Proteomes" id="UP000012112">
    <property type="component" value="Unassembled WGS sequence"/>
</dbReference>
<organism evidence="2 3">
    <name type="scientific">Leptospira noguchii</name>
    <dbReference type="NCBI Taxonomy" id="28182"/>
    <lineage>
        <taxon>Bacteria</taxon>
        <taxon>Pseudomonadati</taxon>
        <taxon>Spirochaetota</taxon>
        <taxon>Spirochaetia</taxon>
        <taxon>Leptospirales</taxon>
        <taxon>Leptospiraceae</taxon>
        <taxon>Leptospira</taxon>
    </lineage>
</organism>
<evidence type="ECO:0000313" key="2">
    <source>
        <dbReference type="EMBL" id="EMO53915.1"/>
    </source>
</evidence>
<reference evidence="2 3" key="1">
    <citation type="submission" date="2013-01" db="EMBL/GenBank/DDBJ databases">
        <authorList>
            <person name="Harkins D.M."/>
            <person name="Durkin A.S."/>
            <person name="Brinkac L.M."/>
            <person name="Haft D.H."/>
            <person name="Selengut J.D."/>
            <person name="Sanka R."/>
            <person name="DePew J."/>
            <person name="Purushe J."/>
            <person name="Matthias M.A."/>
            <person name="Vinetz J.M."/>
            <person name="Sutton G.G."/>
            <person name="Nierman W.C."/>
            <person name="Fouts D.E."/>
        </authorList>
    </citation>
    <scope>NUCLEOTIDE SEQUENCE [LARGE SCALE GENOMIC DNA]</scope>
    <source>
        <strain evidence="2 3">HAI1536</strain>
    </source>
</reference>
<protein>
    <submittedName>
        <fullName evidence="2">Erf family protein</fullName>
    </submittedName>
</protein>
<dbReference type="InterPro" id="IPR007499">
    <property type="entry name" value="ERF_bacteria_virus"/>
</dbReference>
<accession>M6VAK4</accession>
<sequence length="257" mass="28344">MTTAIHSEQINEIAKALSNAQGEFPDIPKSKTVMVNSREGKPSYSYKYADLADIITAVRSVLQKSGLAVSQVVTGGHTGNLVTTILMHESGQFLRSEIAIDKYSNMQQLGSALTYIRRYAYCGILGIQADEDDDAQNLNGSKSNKQQNQKTPPSSGKEAPPANQAQQENPTPKKENKSLEDKLADTKAWIEGVLEDENINQKDAIKKLTNCRNLWKGLYQEFSKANKVALYQDGLTQFDRALGALGHTEETDEEDAF</sequence>
<dbReference type="Pfam" id="PF04404">
    <property type="entry name" value="ERF"/>
    <property type="match status" value="1"/>
</dbReference>
<feature type="region of interest" description="Disordered" evidence="1">
    <location>
        <begin position="135"/>
        <end position="181"/>
    </location>
</feature>
<dbReference type="AlphaFoldDB" id="M6VAK4"/>